<dbReference type="AlphaFoldDB" id="B2JQB7"/>
<evidence type="ECO:0000256" key="1">
    <source>
        <dbReference type="SAM" id="Phobius"/>
    </source>
</evidence>
<evidence type="ECO:0008006" key="4">
    <source>
        <dbReference type="Google" id="ProtNLM"/>
    </source>
</evidence>
<name>B2JQB7_PARP8</name>
<dbReference type="RefSeq" id="WP_012403631.1">
    <property type="nucleotide sequence ID" value="NC_010623.1"/>
</dbReference>
<accession>B2JQB7</accession>
<keyword evidence="1" id="KW-0812">Transmembrane</keyword>
<dbReference type="STRING" id="391038.Bphy_4343"/>
<dbReference type="Proteomes" id="UP000001192">
    <property type="component" value="Chromosome 2"/>
</dbReference>
<protein>
    <recommendedName>
        <fullName evidence="4">Flp/Fap pilin component</fullName>
    </recommendedName>
</protein>
<dbReference type="eggNOG" id="ENOG502ZSBX">
    <property type="taxonomic scope" value="Bacteria"/>
</dbReference>
<evidence type="ECO:0000313" key="2">
    <source>
        <dbReference type="EMBL" id="ACC73458.1"/>
    </source>
</evidence>
<gene>
    <name evidence="2" type="ordered locus">Bphy_4343</name>
</gene>
<proteinExistence type="predicted"/>
<evidence type="ECO:0000313" key="3">
    <source>
        <dbReference type="Proteomes" id="UP000001192"/>
    </source>
</evidence>
<dbReference type="KEGG" id="bph:Bphy_4343"/>
<keyword evidence="1" id="KW-0472">Membrane</keyword>
<organism evidence="2 3">
    <name type="scientific">Paraburkholderia phymatum (strain DSM 17167 / CIP 108236 / LMG 21445 / STM815)</name>
    <name type="common">Burkholderia phymatum</name>
    <dbReference type="NCBI Taxonomy" id="391038"/>
    <lineage>
        <taxon>Bacteria</taxon>
        <taxon>Pseudomonadati</taxon>
        <taxon>Pseudomonadota</taxon>
        <taxon>Betaproteobacteria</taxon>
        <taxon>Burkholderiales</taxon>
        <taxon>Burkholderiaceae</taxon>
        <taxon>Paraburkholderia</taxon>
    </lineage>
</organism>
<sequence length="65" mass="7238">MRRRALEIRYTRGRTQRGQAFVEYLVVTAVIVAALVAGGDQSIVSQLCAAFRSLYRAYSFALSLP</sequence>
<feature type="transmembrane region" description="Helical" evidence="1">
    <location>
        <begin position="21"/>
        <end position="39"/>
    </location>
</feature>
<reference evidence="3" key="1">
    <citation type="journal article" date="2014" name="Stand. Genomic Sci.">
        <title>Complete genome sequence of Burkholderia phymatum STM815(T), a broad host range and efficient nitrogen-fixing symbiont of Mimosa species.</title>
        <authorList>
            <person name="Moulin L."/>
            <person name="Klonowska A."/>
            <person name="Caroline B."/>
            <person name="Booth K."/>
            <person name="Vriezen J.A."/>
            <person name="Melkonian R."/>
            <person name="James E.K."/>
            <person name="Young J.P."/>
            <person name="Bena G."/>
            <person name="Hauser L."/>
            <person name="Land M."/>
            <person name="Kyrpides N."/>
            <person name="Bruce D."/>
            <person name="Chain P."/>
            <person name="Copeland A."/>
            <person name="Pitluck S."/>
            <person name="Woyke T."/>
            <person name="Lizotte-Waniewski M."/>
            <person name="Bristow J."/>
            <person name="Riley M."/>
        </authorList>
    </citation>
    <scope>NUCLEOTIDE SEQUENCE [LARGE SCALE GENOMIC DNA]</scope>
    <source>
        <strain evidence="3">DSM 17167 / CIP 108236 / LMG 21445 / STM815</strain>
    </source>
</reference>
<keyword evidence="1" id="KW-1133">Transmembrane helix</keyword>
<dbReference type="HOGENOM" id="CLU_204603_0_0_4"/>
<keyword evidence="3" id="KW-1185">Reference proteome</keyword>
<dbReference type="EMBL" id="CP001044">
    <property type="protein sequence ID" value="ACC73458.1"/>
    <property type="molecule type" value="Genomic_DNA"/>
</dbReference>